<protein>
    <submittedName>
        <fullName evidence="2">Folate family ECF transporter S component</fullName>
    </submittedName>
</protein>
<dbReference type="NCBIfam" id="TIGR04518">
    <property type="entry name" value="ECF_S_folT_fam"/>
    <property type="match status" value="1"/>
</dbReference>
<evidence type="ECO:0000313" key="2">
    <source>
        <dbReference type="EMBL" id="MBC8537819.1"/>
    </source>
</evidence>
<keyword evidence="1" id="KW-0812">Transmembrane</keyword>
<feature type="transmembrane region" description="Helical" evidence="1">
    <location>
        <begin position="78"/>
        <end position="97"/>
    </location>
</feature>
<dbReference type="GO" id="GO:0022857">
    <property type="term" value="F:transmembrane transporter activity"/>
    <property type="evidence" value="ECO:0007669"/>
    <property type="project" value="InterPro"/>
</dbReference>
<comment type="caution">
    <text evidence="2">The sequence shown here is derived from an EMBL/GenBank/DDBJ whole genome shotgun (WGS) entry which is preliminary data.</text>
</comment>
<dbReference type="AlphaFoldDB" id="A0A926DHE6"/>
<proteinExistence type="predicted"/>
<dbReference type="Pfam" id="PF12822">
    <property type="entry name" value="ECF_trnsprt"/>
    <property type="match status" value="1"/>
</dbReference>
<dbReference type="InterPro" id="IPR030949">
    <property type="entry name" value="ECF_S_folate_fam"/>
</dbReference>
<feature type="transmembrane region" description="Helical" evidence="1">
    <location>
        <begin position="12"/>
        <end position="33"/>
    </location>
</feature>
<dbReference type="RefSeq" id="WP_249279664.1">
    <property type="nucleotide sequence ID" value="NZ_JACRSS010000001.1"/>
</dbReference>
<feature type="transmembrane region" description="Helical" evidence="1">
    <location>
        <begin position="45"/>
        <end position="72"/>
    </location>
</feature>
<keyword evidence="3" id="KW-1185">Reference proteome</keyword>
<evidence type="ECO:0000313" key="3">
    <source>
        <dbReference type="Proteomes" id="UP000617951"/>
    </source>
</evidence>
<dbReference type="EMBL" id="JACRSS010000001">
    <property type="protein sequence ID" value="MBC8537819.1"/>
    <property type="molecule type" value="Genomic_DNA"/>
</dbReference>
<feature type="transmembrane region" description="Helical" evidence="1">
    <location>
        <begin position="109"/>
        <end position="134"/>
    </location>
</feature>
<reference evidence="2" key="1">
    <citation type="submission" date="2020-08" db="EMBL/GenBank/DDBJ databases">
        <title>Genome public.</title>
        <authorList>
            <person name="Liu C."/>
            <person name="Sun Q."/>
        </authorList>
    </citation>
    <scope>NUCLEOTIDE SEQUENCE</scope>
    <source>
        <strain evidence="2">NSJ-63</strain>
    </source>
</reference>
<dbReference type="InterPro" id="IPR024529">
    <property type="entry name" value="ECF_trnsprt_substrate-spec"/>
</dbReference>
<dbReference type="Proteomes" id="UP000617951">
    <property type="component" value="Unassembled WGS sequence"/>
</dbReference>
<name>A0A926DHE6_9FIRM</name>
<keyword evidence="1" id="KW-0472">Membrane</keyword>
<feature type="transmembrane region" description="Helical" evidence="1">
    <location>
        <begin position="146"/>
        <end position="165"/>
    </location>
</feature>
<organism evidence="2 3">
    <name type="scientific">Guopingia tenuis</name>
    <dbReference type="NCBI Taxonomy" id="2763656"/>
    <lineage>
        <taxon>Bacteria</taxon>
        <taxon>Bacillati</taxon>
        <taxon>Bacillota</taxon>
        <taxon>Clostridia</taxon>
        <taxon>Christensenellales</taxon>
        <taxon>Christensenellaceae</taxon>
        <taxon>Guopingia</taxon>
    </lineage>
</organism>
<keyword evidence="1" id="KW-1133">Transmembrane helix</keyword>
<sequence>MKNKTTQTIVFAALLLTLAVVLKIFGIPVSLFGGLAKDINLSPVIILYSGMVLGPVYGGLIGGATDLLVFLIRPLGGYFPLFTITNALMGILPGLFFQRGHRNFKFVKILLVTLLTQTVCSFVLNTLTLIYLGMPPQVAWLRATTTYIFVPVYAALIFVLTIYSLRLFRGTPLAVQNE</sequence>
<accession>A0A926DHE6</accession>
<dbReference type="Gene3D" id="1.10.1760.20">
    <property type="match status" value="1"/>
</dbReference>
<gene>
    <name evidence="2" type="ORF">H8693_02580</name>
</gene>
<evidence type="ECO:0000256" key="1">
    <source>
        <dbReference type="SAM" id="Phobius"/>
    </source>
</evidence>